<proteinExistence type="predicted"/>
<evidence type="ECO:0000313" key="1">
    <source>
        <dbReference type="EMBL" id="REI40338.1"/>
    </source>
</evidence>
<dbReference type="SUPFAM" id="SSF53822">
    <property type="entry name" value="Periplasmic binding protein-like I"/>
    <property type="match status" value="1"/>
</dbReference>
<dbReference type="CDD" id="cd06325">
    <property type="entry name" value="PBP1_ABC_unchar_transporter"/>
    <property type="match status" value="1"/>
</dbReference>
<organism evidence="1 2">
    <name type="scientific">Psychrilyobacter piezotolerans</name>
    <dbReference type="NCBI Taxonomy" id="2293438"/>
    <lineage>
        <taxon>Bacteria</taxon>
        <taxon>Fusobacteriati</taxon>
        <taxon>Fusobacteriota</taxon>
        <taxon>Fusobacteriia</taxon>
        <taxon>Fusobacteriales</taxon>
        <taxon>Fusobacteriaceae</taxon>
        <taxon>Psychrilyobacter</taxon>
    </lineage>
</organism>
<evidence type="ECO:0000313" key="2">
    <source>
        <dbReference type="Proteomes" id="UP000263486"/>
    </source>
</evidence>
<accession>A0ABX9KF20</accession>
<gene>
    <name evidence="1" type="ORF">DYH56_11475</name>
</gene>
<keyword evidence="2" id="KW-1185">Reference proteome</keyword>
<dbReference type="RefSeq" id="WP_114643015.1">
    <property type="nucleotide sequence ID" value="NZ_JAACIO010000015.1"/>
</dbReference>
<comment type="caution">
    <text evidence="1">The sequence shown here is derived from an EMBL/GenBank/DDBJ whole genome shotgun (WGS) entry which is preliminary data.</text>
</comment>
<dbReference type="InterPro" id="IPR007487">
    <property type="entry name" value="ABC_transpt-TYRBP-like"/>
</dbReference>
<dbReference type="EMBL" id="QUAJ01000021">
    <property type="protein sequence ID" value="REI40338.1"/>
    <property type="molecule type" value="Genomic_DNA"/>
</dbReference>
<dbReference type="Proteomes" id="UP000263486">
    <property type="component" value="Unassembled WGS sequence"/>
</dbReference>
<protein>
    <submittedName>
        <fullName evidence="1">ABC transporter substrate-binding protein</fullName>
    </submittedName>
</protein>
<sequence>MKKLILGIILIMVLAGCQEKKKDGVTEKINIGITQIVEHPSLDLIRKGVEDALKDSEYKDKIIFSYQNAQGDFITAQTIAAQFNENSDIIVAITTPSAQAALNKIPEKPLFFTAVTNPVIAGLEGKNITGVSDMSPVKDQVKLIQEFLPKTKTIGTIYTTSEANSTYLVEEFTKAAEKAGYKVIARGVTNVIEIASAMDSLMGAVDVIYTAKDNNIASAYSLIIDRANKADIPVIGATKDFTEAGALASSGISEYQVGYQTGEMILRHLSGEKIKDLPIEYLKKSELTINEKQMKKYGISLDSDQLKNIEIIKE</sequence>
<dbReference type="Gene3D" id="3.40.50.2300">
    <property type="match status" value="2"/>
</dbReference>
<dbReference type="InterPro" id="IPR028082">
    <property type="entry name" value="Peripla_BP_I"/>
</dbReference>
<dbReference type="PANTHER" id="PTHR35271:SF1">
    <property type="entry name" value="ABC TRANSPORTER, SUBSTRATE-BINDING LIPOPROTEIN"/>
    <property type="match status" value="1"/>
</dbReference>
<name>A0ABX9KF20_9FUSO</name>
<dbReference type="PANTHER" id="PTHR35271">
    <property type="entry name" value="ABC TRANSPORTER, SUBSTRATE-BINDING LIPOPROTEIN-RELATED"/>
    <property type="match status" value="1"/>
</dbReference>
<reference evidence="1 2" key="1">
    <citation type="submission" date="2018-08" db="EMBL/GenBank/DDBJ databases">
        <title>Draft genome sequence of Psychrilyobacter sp. strain SD5 isolated from Black Sea water.</title>
        <authorList>
            <person name="Yadav S."/>
            <person name="Villanueva L."/>
            <person name="Damste J.S.S."/>
        </authorList>
    </citation>
    <scope>NUCLEOTIDE SEQUENCE [LARGE SCALE GENOMIC DNA]</scope>
    <source>
        <strain evidence="1 2">SD5</strain>
    </source>
</reference>
<dbReference type="Pfam" id="PF04392">
    <property type="entry name" value="ABC_sub_bind"/>
    <property type="match status" value="1"/>
</dbReference>
<dbReference type="PROSITE" id="PS51257">
    <property type="entry name" value="PROKAR_LIPOPROTEIN"/>
    <property type="match status" value="1"/>
</dbReference>